<evidence type="ECO:0000313" key="2">
    <source>
        <dbReference type="EMBL" id="RAZ76679.1"/>
    </source>
</evidence>
<evidence type="ECO:0000313" key="3">
    <source>
        <dbReference type="Proteomes" id="UP000251002"/>
    </source>
</evidence>
<comment type="caution">
    <text evidence="2">The sequence shown here is derived from an EMBL/GenBank/DDBJ whole genome shotgun (WGS) entry which is preliminary data.</text>
</comment>
<gene>
    <name evidence="2" type="ORF">DP120_11640</name>
</gene>
<keyword evidence="1" id="KW-0472">Membrane</keyword>
<keyword evidence="1" id="KW-1133">Transmembrane helix</keyword>
<organism evidence="2 3">
    <name type="scientific">Planococcus halotolerans</name>
    <dbReference type="NCBI Taxonomy" id="2233542"/>
    <lineage>
        <taxon>Bacteria</taxon>
        <taxon>Bacillati</taxon>
        <taxon>Bacillota</taxon>
        <taxon>Bacilli</taxon>
        <taxon>Bacillales</taxon>
        <taxon>Caryophanaceae</taxon>
        <taxon>Planococcus</taxon>
    </lineage>
</organism>
<dbReference type="RefSeq" id="WP_112223847.1">
    <property type="nucleotide sequence ID" value="NZ_CP047673.1"/>
</dbReference>
<keyword evidence="3" id="KW-1185">Reference proteome</keyword>
<dbReference type="EMBL" id="QLZR01000004">
    <property type="protein sequence ID" value="RAZ76679.1"/>
    <property type="molecule type" value="Genomic_DNA"/>
</dbReference>
<accession>A0A365KU28</accession>
<dbReference type="AlphaFoldDB" id="A0A365KU28"/>
<name>A0A365KU28_9BACL</name>
<evidence type="ECO:0008006" key="4">
    <source>
        <dbReference type="Google" id="ProtNLM"/>
    </source>
</evidence>
<proteinExistence type="predicted"/>
<dbReference type="Proteomes" id="UP000251002">
    <property type="component" value="Unassembled WGS sequence"/>
</dbReference>
<keyword evidence="1" id="KW-0812">Transmembrane</keyword>
<dbReference type="Pfam" id="PF15980">
    <property type="entry name" value="ComGF"/>
    <property type="match status" value="1"/>
</dbReference>
<dbReference type="InterPro" id="IPR016977">
    <property type="entry name" value="ComGF"/>
</dbReference>
<reference evidence="2 3" key="1">
    <citation type="submission" date="2018-06" db="EMBL/GenBank/DDBJ databases">
        <title>The draft genome sequences of strains SCU63 and S1.</title>
        <authorList>
            <person name="Gan L."/>
        </authorList>
    </citation>
    <scope>NUCLEOTIDE SEQUENCE [LARGE SCALE GENOMIC DNA]</scope>
    <source>
        <strain evidence="2 3">SCU63</strain>
    </source>
</reference>
<feature type="transmembrane region" description="Helical" evidence="1">
    <location>
        <begin position="20"/>
        <end position="42"/>
    </location>
</feature>
<evidence type="ECO:0000256" key="1">
    <source>
        <dbReference type="SAM" id="Phobius"/>
    </source>
</evidence>
<sequence length="150" mass="16727">MHRVKPKCAKAGSEGGFIYFNALLDLVLVAAVMPLIVIFYMYSASYMEDLDAGKVEWRLFAAELQSYLTAVDSIEIINGGTGFRVIKGGTEYDIEVYNSLIRKQKFNEGHEIMVTNIIKCNFSIEGQVLKITAIRSNGTEERSEYAITGP</sequence>
<protein>
    <recommendedName>
        <fullName evidence="4">Competence protein ComGF</fullName>
    </recommendedName>
</protein>